<accession>A0A9X0D461</accession>
<gene>
    <name evidence="1" type="ORF">OS493_023523</name>
</gene>
<proteinExistence type="predicted"/>
<sequence>MKFYDDKRSQNRPASMFSAEVYENSKGMTLSDDSLHAKPTYTRLEPREHVKAGTRSQTLPAQGVSLAKKGRVYSQELLNMKYPVSEDLKKSLTSPVACVLVLGGKTRTQPADMGRSLDIWRCDIDPVKKKQTERVEKITVTDNRATAPSIPYCHLEYAPSESTADPDDDMDTESIGSDLVLADMSDSDTRSVDFLLDDYGCVSASRGFPKVSV</sequence>
<dbReference type="Proteomes" id="UP001163046">
    <property type="component" value="Unassembled WGS sequence"/>
</dbReference>
<name>A0A9X0D461_9CNID</name>
<reference evidence="1" key="1">
    <citation type="submission" date="2023-01" db="EMBL/GenBank/DDBJ databases">
        <title>Genome assembly of the deep-sea coral Lophelia pertusa.</title>
        <authorList>
            <person name="Herrera S."/>
            <person name="Cordes E."/>
        </authorList>
    </citation>
    <scope>NUCLEOTIDE SEQUENCE</scope>
    <source>
        <strain evidence="1">USNM1676648</strain>
        <tissue evidence="1">Polyp</tissue>
    </source>
</reference>
<dbReference type="AlphaFoldDB" id="A0A9X0D461"/>
<dbReference type="EMBL" id="MU825890">
    <property type="protein sequence ID" value="KAJ7384194.1"/>
    <property type="molecule type" value="Genomic_DNA"/>
</dbReference>
<keyword evidence="2" id="KW-1185">Reference proteome</keyword>
<evidence type="ECO:0000313" key="1">
    <source>
        <dbReference type="EMBL" id="KAJ7384194.1"/>
    </source>
</evidence>
<comment type="caution">
    <text evidence="1">The sequence shown here is derived from an EMBL/GenBank/DDBJ whole genome shotgun (WGS) entry which is preliminary data.</text>
</comment>
<protein>
    <submittedName>
        <fullName evidence="1">Uncharacterized protein</fullName>
    </submittedName>
</protein>
<evidence type="ECO:0000313" key="2">
    <source>
        <dbReference type="Proteomes" id="UP001163046"/>
    </source>
</evidence>
<organism evidence="1 2">
    <name type="scientific">Desmophyllum pertusum</name>
    <dbReference type="NCBI Taxonomy" id="174260"/>
    <lineage>
        <taxon>Eukaryota</taxon>
        <taxon>Metazoa</taxon>
        <taxon>Cnidaria</taxon>
        <taxon>Anthozoa</taxon>
        <taxon>Hexacorallia</taxon>
        <taxon>Scleractinia</taxon>
        <taxon>Caryophylliina</taxon>
        <taxon>Caryophylliidae</taxon>
        <taxon>Desmophyllum</taxon>
    </lineage>
</organism>